<evidence type="ECO:0000313" key="3">
    <source>
        <dbReference type="Proteomes" id="UP000059574"/>
    </source>
</evidence>
<name>A0A0S2M0G5_9MICC</name>
<dbReference type="PANTHER" id="PTHR22642">
    <property type="entry name" value="IMIDAZOLONEPROPIONASE"/>
    <property type="match status" value="1"/>
</dbReference>
<dbReference type="PANTHER" id="PTHR22642:SF2">
    <property type="entry name" value="PROTEIN LONG AFTER FAR-RED 3"/>
    <property type="match status" value="1"/>
</dbReference>
<dbReference type="RefSeq" id="WP_062288901.1">
    <property type="nucleotide sequence ID" value="NZ_CP013200.1"/>
</dbReference>
<dbReference type="AlphaFoldDB" id="A0A0S2M0G5"/>
<dbReference type="InterPro" id="IPR011059">
    <property type="entry name" value="Metal-dep_hydrolase_composite"/>
</dbReference>
<reference evidence="3" key="1">
    <citation type="submission" date="2015-11" db="EMBL/GenBank/DDBJ databases">
        <authorList>
            <person name="Kumar R."/>
            <person name="Singh D."/>
            <person name="Swarnkar M.K."/>
            <person name="Singh A.K."/>
            <person name="Kumar S."/>
        </authorList>
    </citation>
    <scope>NUCLEOTIDE SEQUENCE [LARGE SCALE GENOMIC DNA]</scope>
    <source>
        <strain evidence="3">ERGS4:06</strain>
    </source>
</reference>
<feature type="domain" description="Amidohydrolase 3" evidence="1">
    <location>
        <begin position="47"/>
        <end position="536"/>
    </location>
</feature>
<dbReference type="Gene3D" id="3.20.20.140">
    <property type="entry name" value="Metal-dependent hydrolases"/>
    <property type="match status" value="1"/>
</dbReference>
<dbReference type="Gene3D" id="2.30.40.10">
    <property type="entry name" value="Urease, subunit C, domain 1"/>
    <property type="match status" value="1"/>
</dbReference>
<evidence type="ECO:0000259" key="1">
    <source>
        <dbReference type="Pfam" id="PF07969"/>
    </source>
</evidence>
<keyword evidence="2" id="KW-0378">Hydrolase</keyword>
<dbReference type="InterPro" id="IPR032466">
    <property type="entry name" value="Metal_Hydrolase"/>
</dbReference>
<evidence type="ECO:0000313" key="2">
    <source>
        <dbReference type="EMBL" id="ALO67000.1"/>
    </source>
</evidence>
<dbReference type="Proteomes" id="UP000059574">
    <property type="component" value="Chromosome"/>
</dbReference>
<dbReference type="GO" id="GO:0016810">
    <property type="term" value="F:hydrolase activity, acting on carbon-nitrogen (but not peptide) bonds"/>
    <property type="evidence" value="ECO:0007669"/>
    <property type="project" value="InterPro"/>
</dbReference>
<dbReference type="Pfam" id="PF07969">
    <property type="entry name" value="Amidohydro_3"/>
    <property type="match status" value="1"/>
</dbReference>
<dbReference type="OrthoDB" id="3238066at2"/>
<proteinExistence type="predicted"/>
<dbReference type="Gene3D" id="3.10.310.70">
    <property type="match status" value="1"/>
</dbReference>
<protein>
    <submittedName>
        <fullName evidence="2">Amidohydrolase</fullName>
    </submittedName>
</protein>
<reference evidence="2 3" key="2">
    <citation type="journal article" date="2016" name="J. Biotechnol.">
        <title>Complete genome sequence of Arthrobacter alpinus ERGS4:06, a yellow pigmented bacterium tolerant to cold and radiations isolated from Sikkim Himalaya.</title>
        <authorList>
            <person name="Kumar R."/>
            <person name="Singh D."/>
            <person name="Swarnkar M.K."/>
            <person name="Singh A.K."/>
            <person name="Kumar S."/>
        </authorList>
    </citation>
    <scope>NUCLEOTIDE SEQUENCE [LARGE SCALE GENOMIC DNA]</scope>
    <source>
        <strain evidence="2 3">ERGS4:06</strain>
    </source>
</reference>
<dbReference type="InterPro" id="IPR013108">
    <property type="entry name" value="Amidohydro_3"/>
</dbReference>
<organism evidence="2 3">
    <name type="scientific">Arthrobacter alpinus</name>
    <dbReference type="NCBI Taxonomy" id="656366"/>
    <lineage>
        <taxon>Bacteria</taxon>
        <taxon>Bacillati</taxon>
        <taxon>Actinomycetota</taxon>
        <taxon>Actinomycetes</taxon>
        <taxon>Micrococcales</taxon>
        <taxon>Micrococcaceae</taxon>
        <taxon>Arthrobacter</taxon>
    </lineage>
</organism>
<gene>
    <name evidence="2" type="ORF">AS189_11485</name>
</gene>
<dbReference type="SUPFAM" id="SSF51338">
    <property type="entry name" value="Composite domain of metallo-dependent hydrolases"/>
    <property type="match status" value="1"/>
</dbReference>
<sequence>MSLTLYRNGSVYSAVDPLATAMLVDGDVVAWVGSEHAATSLLDSRMREVDLAGALVTPGFVDSHAHITETGLAMESVDLAAARSAKDVLDLVAAASGSAVDGVLLGHGWDNSMWQDTRLPSAVELDNATSGREVYLARVDVHSGLVSAALALRCSLANVAGWDGDGLVSGAAHSAARDAARSLTPERREAVQRTALRHAAANGYVALAEMAAPHVGSPADLAALVALGASDATEALPEVLPYWGQLVSSASEARELLASLDVDVLGLAGDINIDGSLGSRSALLRQPYADAPETSGTAHLTVEQVTDHFAATSELGLTGGFHVIGDGAMAIAVEGLERAAQRVGIDLIRAAGHRLEHAEMVDDAAMEILAKYSVTVSVQPAFDAQWGGADGMYARRLGVERASELNPLGRFYAAGVPLCFGSDTPVTPLNPWASVRAALNHHTREARISARAAFIGHTRAGWRAAKAADPFHGQLGPGAPASFAVWDVEQLMVQVADERVQSWSTDPRARTPLLPALDTGSDPRCLQTVHRGRELYAAADFPSAAPTL</sequence>
<dbReference type="EMBL" id="CP013200">
    <property type="protein sequence ID" value="ALO67000.1"/>
    <property type="molecule type" value="Genomic_DNA"/>
</dbReference>
<dbReference type="SUPFAM" id="SSF51556">
    <property type="entry name" value="Metallo-dependent hydrolases"/>
    <property type="match status" value="1"/>
</dbReference>
<accession>A0A0S2M0G5</accession>